<dbReference type="AlphaFoldDB" id="A0A1I4PWN4"/>
<evidence type="ECO:0000256" key="6">
    <source>
        <dbReference type="ARBA" id="ARBA00022692"/>
    </source>
</evidence>
<reference evidence="16" key="1">
    <citation type="submission" date="2016-10" db="EMBL/GenBank/DDBJ databases">
        <authorList>
            <person name="Varghese N."/>
            <person name="Submissions S."/>
        </authorList>
    </citation>
    <scope>NUCLEOTIDE SEQUENCE [LARGE SCALE GENOMIC DNA]</scope>
    <source>
        <strain evidence="16">CGMCC 1.7061</strain>
    </source>
</reference>
<proteinExistence type="inferred from homology"/>
<evidence type="ECO:0000256" key="7">
    <source>
        <dbReference type="ARBA" id="ARBA00022723"/>
    </source>
</evidence>
<dbReference type="Proteomes" id="UP000198519">
    <property type="component" value="Unassembled WGS sequence"/>
</dbReference>
<dbReference type="GO" id="GO:0020037">
    <property type="term" value="F:heme binding"/>
    <property type="evidence" value="ECO:0007669"/>
    <property type="project" value="TreeGrafter"/>
</dbReference>
<feature type="transmembrane region" description="Helical" evidence="13">
    <location>
        <begin position="91"/>
        <end position="110"/>
    </location>
</feature>
<evidence type="ECO:0000256" key="2">
    <source>
        <dbReference type="ARBA" id="ARBA00004651"/>
    </source>
</evidence>
<evidence type="ECO:0000256" key="1">
    <source>
        <dbReference type="ARBA" id="ARBA00001970"/>
    </source>
</evidence>
<evidence type="ECO:0000313" key="16">
    <source>
        <dbReference type="Proteomes" id="UP000198519"/>
    </source>
</evidence>
<dbReference type="InterPro" id="IPR052168">
    <property type="entry name" value="Cytochrome_b561_oxidase"/>
</dbReference>
<dbReference type="SUPFAM" id="SSF81342">
    <property type="entry name" value="Transmembrane di-heme cytochromes"/>
    <property type="match status" value="1"/>
</dbReference>
<keyword evidence="5" id="KW-0349">Heme</keyword>
<keyword evidence="6 13" id="KW-0812">Transmembrane</keyword>
<keyword evidence="4" id="KW-1003">Cell membrane</keyword>
<feature type="transmembrane region" description="Helical" evidence="13">
    <location>
        <begin position="12"/>
        <end position="30"/>
    </location>
</feature>
<dbReference type="EMBL" id="FOUE01000003">
    <property type="protein sequence ID" value="SFM32219.1"/>
    <property type="molecule type" value="Genomic_DNA"/>
</dbReference>
<evidence type="ECO:0000256" key="13">
    <source>
        <dbReference type="SAM" id="Phobius"/>
    </source>
</evidence>
<keyword evidence="3" id="KW-0813">Transport</keyword>
<dbReference type="GO" id="GO:0046872">
    <property type="term" value="F:metal ion binding"/>
    <property type="evidence" value="ECO:0007669"/>
    <property type="project" value="UniProtKB-KW"/>
</dbReference>
<dbReference type="GO" id="GO:0005886">
    <property type="term" value="C:plasma membrane"/>
    <property type="evidence" value="ECO:0007669"/>
    <property type="project" value="UniProtKB-SubCell"/>
</dbReference>
<evidence type="ECO:0000313" key="15">
    <source>
        <dbReference type="EMBL" id="SFM32219.1"/>
    </source>
</evidence>
<evidence type="ECO:0000256" key="5">
    <source>
        <dbReference type="ARBA" id="ARBA00022617"/>
    </source>
</evidence>
<dbReference type="PANTHER" id="PTHR30529:SF1">
    <property type="entry name" value="CYTOCHROME B561 HOMOLOG 2"/>
    <property type="match status" value="1"/>
</dbReference>
<evidence type="ECO:0000256" key="3">
    <source>
        <dbReference type="ARBA" id="ARBA00022448"/>
    </source>
</evidence>
<comment type="cofactor">
    <cofactor evidence="1">
        <name>heme b</name>
        <dbReference type="ChEBI" id="CHEBI:60344"/>
    </cofactor>
</comment>
<comment type="subcellular location">
    <subcellularLocation>
        <location evidence="2">Cell membrane</location>
        <topology evidence="2">Multi-pass membrane protein</topology>
    </subcellularLocation>
</comment>
<evidence type="ECO:0000256" key="10">
    <source>
        <dbReference type="ARBA" id="ARBA00023004"/>
    </source>
</evidence>
<dbReference type="Pfam" id="PF01292">
    <property type="entry name" value="Ni_hydr_CYTB"/>
    <property type="match status" value="1"/>
</dbReference>
<dbReference type="GO" id="GO:0022904">
    <property type="term" value="P:respiratory electron transport chain"/>
    <property type="evidence" value="ECO:0007669"/>
    <property type="project" value="InterPro"/>
</dbReference>
<keyword evidence="7" id="KW-0479">Metal-binding</keyword>
<keyword evidence="10" id="KW-0408">Iron</keyword>
<name>A0A1I4PWN4_9GAMM</name>
<dbReference type="OrthoDB" id="9793784at2"/>
<evidence type="ECO:0000256" key="4">
    <source>
        <dbReference type="ARBA" id="ARBA00022475"/>
    </source>
</evidence>
<comment type="similarity">
    <text evidence="12">Belongs to the cytochrome b561 family.</text>
</comment>
<evidence type="ECO:0000256" key="8">
    <source>
        <dbReference type="ARBA" id="ARBA00022982"/>
    </source>
</evidence>
<keyword evidence="11 13" id="KW-0472">Membrane</keyword>
<evidence type="ECO:0000256" key="12">
    <source>
        <dbReference type="ARBA" id="ARBA00037975"/>
    </source>
</evidence>
<keyword evidence="16" id="KW-1185">Reference proteome</keyword>
<feature type="transmembrane region" description="Helical" evidence="13">
    <location>
        <begin position="50"/>
        <end position="71"/>
    </location>
</feature>
<accession>A0A1I4PWN4</accession>
<evidence type="ECO:0000259" key="14">
    <source>
        <dbReference type="Pfam" id="PF01292"/>
    </source>
</evidence>
<evidence type="ECO:0000256" key="11">
    <source>
        <dbReference type="ARBA" id="ARBA00023136"/>
    </source>
</evidence>
<dbReference type="InterPro" id="IPR011577">
    <property type="entry name" value="Cyt_b561_bac/Ni-Hgenase"/>
</dbReference>
<dbReference type="PANTHER" id="PTHR30529">
    <property type="entry name" value="CYTOCHROME B561"/>
    <property type="match status" value="1"/>
</dbReference>
<feature type="transmembrane region" description="Helical" evidence="13">
    <location>
        <begin position="146"/>
        <end position="165"/>
    </location>
</feature>
<dbReference type="InterPro" id="IPR016174">
    <property type="entry name" value="Di-haem_cyt_TM"/>
</dbReference>
<evidence type="ECO:0000256" key="9">
    <source>
        <dbReference type="ARBA" id="ARBA00022989"/>
    </source>
</evidence>
<sequence>MSLMETEHRYGVVSKTLHWLMAALLLIMLASDVWFEAFEHSISEHTLMGWHQSIGALLFGLVLFRGFWRWLNRNRLAPHAQWATLAKWGHFALYAAMVLMPLSGVITVLGEGDALTLFGLTVVPAGPEVEWMEDIGEDVHESLASVLWVMIGLHVAAALVHQYWVGDRTLKRMV</sequence>
<organism evidence="15 16">
    <name type="scientific">Marinobacter zhejiangensis</name>
    <dbReference type="NCBI Taxonomy" id="488535"/>
    <lineage>
        <taxon>Bacteria</taxon>
        <taxon>Pseudomonadati</taxon>
        <taxon>Pseudomonadota</taxon>
        <taxon>Gammaproteobacteria</taxon>
        <taxon>Pseudomonadales</taxon>
        <taxon>Marinobacteraceae</taxon>
        <taxon>Marinobacter</taxon>
    </lineage>
</organism>
<gene>
    <name evidence="15" type="ORF">SAMN04487963_2037</name>
</gene>
<dbReference type="GO" id="GO:0009055">
    <property type="term" value="F:electron transfer activity"/>
    <property type="evidence" value="ECO:0007669"/>
    <property type="project" value="InterPro"/>
</dbReference>
<keyword evidence="9 13" id="KW-1133">Transmembrane helix</keyword>
<dbReference type="RefSeq" id="WP_092022197.1">
    <property type="nucleotide sequence ID" value="NZ_FOUE01000003.1"/>
</dbReference>
<protein>
    <submittedName>
        <fullName evidence="15">Cytochrome b561</fullName>
    </submittedName>
</protein>
<keyword evidence="8" id="KW-0249">Electron transport</keyword>
<feature type="domain" description="Cytochrome b561 bacterial/Ni-hydrogenase" evidence="14">
    <location>
        <begin position="9"/>
        <end position="174"/>
    </location>
</feature>